<dbReference type="EMBL" id="FNIB01000005">
    <property type="protein sequence ID" value="SDN47038.1"/>
    <property type="molecule type" value="Genomic_DNA"/>
</dbReference>
<evidence type="ECO:0000313" key="4">
    <source>
        <dbReference type="EMBL" id="TFB73790.1"/>
    </source>
</evidence>
<evidence type="ECO:0000256" key="2">
    <source>
        <dbReference type="SAM" id="Phobius"/>
    </source>
</evidence>
<keyword evidence="2" id="KW-0812">Transmembrane</keyword>
<feature type="transmembrane region" description="Helical" evidence="2">
    <location>
        <begin position="82"/>
        <end position="107"/>
    </location>
</feature>
<sequence length="287" mass="29913">MTDSPQGPPQTGGLPEYAPGQTPGQTPHPPTRRGGLALAALIVGISAFVIGWIPILGLLLGVAGIILGILAMRRPGGRSFGLAGLIGSSLAVLANVLVTIVVVVALVNSGIGTAVLTDAQPVITPCYSFNGPGDFLSNQSAEKTDACITTLELWGERDADGVIHKTGVGSILGSVLVEPVAVASTDDWVPGGSLDDMVEFLNQSYFPQAGEVTSLKEAVTLDGVDANLTRMISTAENTRTEAFLTVFAPDIYQSAGEPVKFFLISFVIPEDNGEEIIAAAIDSWRWK</sequence>
<dbReference type="EMBL" id="SOFD01000038">
    <property type="protein sequence ID" value="TFB73790.1"/>
    <property type="molecule type" value="Genomic_DNA"/>
</dbReference>
<dbReference type="Proteomes" id="UP000298252">
    <property type="component" value="Unassembled WGS sequence"/>
</dbReference>
<keyword evidence="6" id="KW-1185">Reference proteome</keyword>
<feature type="transmembrane region" description="Helical" evidence="2">
    <location>
        <begin position="37"/>
        <end position="70"/>
    </location>
</feature>
<evidence type="ECO:0000256" key="1">
    <source>
        <dbReference type="SAM" id="MobiDB-lite"/>
    </source>
</evidence>
<organism evidence="3 5">
    <name type="scientific">Cryobacterium flavum</name>
    <dbReference type="NCBI Taxonomy" id="1424659"/>
    <lineage>
        <taxon>Bacteria</taxon>
        <taxon>Bacillati</taxon>
        <taxon>Actinomycetota</taxon>
        <taxon>Actinomycetes</taxon>
        <taxon>Micrococcales</taxon>
        <taxon>Microbacteriaceae</taxon>
        <taxon>Cryobacterium</taxon>
    </lineage>
</organism>
<name>A0A4V3I9A3_9MICO</name>
<gene>
    <name evidence="4" type="ORF">E3O21_16095</name>
    <name evidence="3" type="ORF">SAMN05216368_105312</name>
</gene>
<reference evidence="3 5" key="1">
    <citation type="submission" date="2016-10" db="EMBL/GenBank/DDBJ databases">
        <authorList>
            <person name="Varghese N."/>
            <person name="Submissions S."/>
        </authorList>
    </citation>
    <scope>NUCLEOTIDE SEQUENCE [LARGE SCALE GENOMIC DNA]</scope>
    <source>
        <strain evidence="3 5">CGMCC 1.11215</strain>
    </source>
</reference>
<reference evidence="4 6" key="2">
    <citation type="submission" date="2019-03" db="EMBL/GenBank/DDBJ databases">
        <title>Genomics of glacier-inhabiting Cryobacterium strains.</title>
        <authorList>
            <person name="Liu Q."/>
            <person name="Xin Y.-H."/>
        </authorList>
    </citation>
    <scope>NUCLEOTIDE SEQUENCE [LARGE SCALE GENOMIC DNA]</scope>
    <source>
        <strain evidence="4 6">Hh8</strain>
    </source>
</reference>
<feature type="region of interest" description="Disordered" evidence="1">
    <location>
        <begin position="1"/>
        <end position="30"/>
    </location>
</feature>
<dbReference type="AlphaFoldDB" id="A0A4V3I9A3"/>
<accession>A0A4V3I9A3</accession>
<dbReference type="RefSeq" id="WP_134505324.1">
    <property type="nucleotide sequence ID" value="NZ_FNIB01000005.1"/>
</dbReference>
<evidence type="ECO:0000313" key="3">
    <source>
        <dbReference type="EMBL" id="SDN47038.1"/>
    </source>
</evidence>
<dbReference type="Proteomes" id="UP000199639">
    <property type="component" value="Unassembled WGS sequence"/>
</dbReference>
<keyword evidence="2" id="KW-0472">Membrane</keyword>
<proteinExistence type="predicted"/>
<evidence type="ECO:0000313" key="5">
    <source>
        <dbReference type="Proteomes" id="UP000199639"/>
    </source>
</evidence>
<keyword evidence="2" id="KW-1133">Transmembrane helix</keyword>
<evidence type="ECO:0000313" key="6">
    <source>
        <dbReference type="Proteomes" id="UP000298252"/>
    </source>
</evidence>
<protein>
    <submittedName>
        <fullName evidence="4">DUF4190 domain-containing protein</fullName>
    </submittedName>
</protein>
<dbReference type="STRING" id="1424659.SAMN05216368_105312"/>